<dbReference type="InterPro" id="IPR035892">
    <property type="entry name" value="C2_domain_sf"/>
</dbReference>
<dbReference type="PANTHER" id="PTHR45653">
    <property type="entry name" value="DEDICATOR OF CYTOKINESIS"/>
    <property type="match status" value="1"/>
</dbReference>
<dbReference type="InterPro" id="IPR027007">
    <property type="entry name" value="C2_DOCK-type_domain"/>
</dbReference>
<dbReference type="Gene3D" id="2.60.40.150">
    <property type="entry name" value="C2 domain"/>
    <property type="match status" value="1"/>
</dbReference>
<evidence type="ECO:0000259" key="2">
    <source>
        <dbReference type="PROSITE" id="PS51650"/>
    </source>
</evidence>
<organism evidence="3 4">
    <name type="scientific">Stichopus japonicus</name>
    <name type="common">Sea cucumber</name>
    <dbReference type="NCBI Taxonomy" id="307972"/>
    <lineage>
        <taxon>Eukaryota</taxon>
        <taxon>Metazoa</taxon>
        <taxon>Echinodermata</taxon>
        <taxon>Eleutherozoa</taxon>
        <taxon>Echinozoa</taxon>
        <taxon>Holothuroidea</taxon>
        <taxon>Aspidochirotacea</taxon>
        <taxon>Aspidochirotida</taxon>
        <taxon>Stichopodidae</taxon>
        <taxon>Apostichopus</taxon>
    </lineage>
</organism>
<dbReference type="Pfam" id="PF14429">
    <property type="entry name" value="DOCK-C2"/>
    <property type="match status" value="1"/>
</dbReference>
<dbReference type="PROSITE" id="PS51650">
    <property type="entry name" value="C2_DOCK"/>
    <property type="match status" value="1"/>
</dbReference>
<evidence type="ECO:0000256" key="1">
    <source>
        <dbReference type="PROSITE-ProRule" id="PRU00983"/>
    </source>
</evidence>
<sequence>MKSSRRISDIPAVYNIHFHLLHFACGVQGIAEVYFSLYDAKEKKFISERFLCRFNAHGTPWTRSLLATSWQSLLLNNWFTYITNRTVTLKWATVGHIFSRYKANIIYPFFGSKLALALGGRHQDLSPEDVSRDLYLTCHIIQPDFKEKKGNSVPVRRPYGCGVENLQDLLSNIGDEDKRHFKMKICSYLEGEFHQQHDMIIRGVDRACKQIPANIGIDYKLQVLQGQFETLIFNRKVNRVRKLGFSDIINPDDQRNDLYVILDSAKFVFNNKKAVQITVCAVDGTGQVLKCICHADSPSFDGNYESYTLTSGAAMRWNENIKFRMPATAFSEKENMHIRFEIRTISHKAKKLCGIAFIRLTKDDDTTVENGEHSLFVYKCPEQTVLKPADYIKLPASEYELPQRAALVAGNQVYVKNNNCSLTIQTIVCSTKLTQNGNVVQLLKWRTNMNKLDSVVENLHRVKGDDIVVVLSDILDSLFEILDLKKPQLEKPVFKALVYIINTLNHQRYKSFTSVLDNYLRGQFSSSTLHFFLLSRLTENIQHASDDTKFVKDMLLGLQHFFKLIFMSHTNLQQTAEVVDQLDIVEKIRDLIDSLNELMRMVKPNLEDLQLIVLQNAVAVYSEMKNMGIYTVDEVCQFTVDILGSINKRDLSPKLLLAKLNCARRVFVRPIIPQLKEHLAKQDAVERCVDILSEMLSLLQAISNEKAVEGDPIKGKEEIDEDIGLISKEVMPSLLYVMNSRLESRDELKRQEVTKIMTCLLTLLSIMEEKHYKTFSHIFVDMSAKQEFLSKLFVGFNGICYRGIYMEQRWITMNMVCNRVMLRAIKYFSADLQSSTSDEGSLDLWREFFELTVRYVTQDCLKFEAKYSGSRRVS</sequence>
<dbReference type="AlphaFoldDB" id="A0A2G8KI01"/>
<dbReference type="GO" id="GO:0005085">
    <property type="term" value="F:guanyl-nucleotide exchange factor activity"/>
    <property type="evidence" value="ECO:0007669"/>
    <property type="project" value="InterPro"/>
</dbReference>
<gene>
    <name evidence="3" type="ORF">BSL78_15549</name>
</gene>
<evidence type="ECO:0000313" key="3">
    <source>
        <dbReference type="EMBL" id="PIK47595.1"/>
    </source>
</evidence>
<keyword evidence="4" id="KW-1185">Reference proteome</keyword>
<dbReference type="Proteomes" id="UP000230750">
    <property type="component" value="Unassembled WGS sequence"/>
</dbReference>
<dbReference type="STRING" id="307972.A0A2G8KI01"/>
<accession>A0A2G8KI01</accession>
<protein>
    <submittedName>
        <fullName evidence="3">Putative dedicator of cytokinesis protein 3 isoform X13</fullName>
    </submittedName>
</protein>
<dbReference type="GO" id="GO:0005886">
    <property type="term" value="C:plasma membrane"/>
    <property type="evidence" value="ECO:0007669"/>
    <property type="project" value="TreeGrafter"/>
</dbReference>
<dbReference type="GO" id="GO:0031267">
    <property type="term" value="F:small GTPase binding"/>
    <property type="evidence" value="ECO:0007669"/>
    <property type="project" value="TreeGrafter"/>
</dbReference>
<dbReference type="Pfam" id="PF23554">
    <property type="entry name" value="TPR_DOCK"/>
    <property type="match status" value="1"/>
</dbReference>
<feature type="domain" description="C2 DOCK-type" evidence="2">
    <location>
        <begin position="255"/>
        <end position="429"/>
    </location>
</feature>
<dbReference type="EMBL" id="MRZV01000572">
    <property type="protein sequence ID" value="PIK47595.1"/>
    <property type="molecule type" value="Genomic_DNA"/>
</dbReference>
<evidence type="ECO:0000313" key="4">
    <source>
        <dbReference type="Proteomes" id="UP000230750"/>
    </source>
</evidence>
<comment type="caution">
    <text evidence="3">The sequence shown here is derived from an EMBL/GenBank/DDBJ whole genome shotgun (WGS) entry which is preliminary data.</text>
</comment>
<dbReference type="OrthoDB" id="18896at2759"/>
<dbReference type="InterPro" id="IPR026791">
    <property type="entry name" value="DOCK"/>
</dbReference>
<name>A0A2G8KI01_STIJA</name>
<comment type="similarity">
    <text evidence="1">Belongs to the DOCK family.</text>
</comment>
<dbReference type="GO" id="GO:0007264">
    <property type="term" value="P:small GTPase-mediated signal transduction"/>
    <property type="evidence" value="ECO:0007669"/>
    <property type="project" value="InterPro"/>
</dbReference>
<proteinExistence type="inferred from homology"/>
<dbReference type="PANTHER" id="PTHR45653:SF12">
    <property type="entry name" value="SPONGE, ISOFORM E"/>
    <property type="match status" value="1"/>
</dbReference>
<reference evidence="3 4" key="1">
    <citation type="journal article" date="2017" name="PLoS Biol.">
        <title>The sea cucumber genome provides insights into morphological evolution and visceral regeneration.</title>
        <authorList>
            <person name="Zhang X."/>
            <person name="Sun L."/>
            <person name="Yuan J."/>
            <person name="Sun Y."/>
            <person name="Gao Y."/>
            <person name="Zhang L."/>
            <person name="Li S."/>
            <person name="Dai H."/>
            <person name="Hamel J.F."/>
            <person name="Liu C."/>
            <person name="Yu Y."/>
            <person name="Liu S."/>
            <person name="Lin W."/>
            <person name="Guo K."/>
            <person name="Jin S."/>
            <person name="Xu P."/>
            <person name="Storey K.B."/>
            <person name="Huan P."/>
            <person name="Zhang T."/>
            <person name="Zhou Y."/>
            <person name="Zhang J."/>
            <person name="Lin C."/>
            <person name="Li X."/>
            <person name="Xing L."/>
            <person name="Huo D."/>
            <person name="Sun M."/>
            <person name="Wang L."/>
            <person name="Mercier A."/>
            <person name="Li F."/>
            <person name="Yang H."/>
            <person name="Xiang J."/>
        </authorList>
    </citation>
    <scope>NUCLEOTIDE SEQUENCE [LARGE SCALE GENOMIC DNA]</scope>
    <source>
        <strain evidence="3">Shaxun</strain>
        <tissue evidence="3">Muscle</tissue>
    </source>
</reference>
<dbReference type="InterPro" id="IPR056372">
    <property type="entry name" value="TPR_DOCK"/>
</dbReference>
<dbReference type="GO" id="GO:0005737">
    <property type="term" value="C:cytoplasm"/>
    <property type="evidence" value="ECO:0007669"/>
    <property type="project" value="TreeGrafter"/>
</dbReference>